<sequence length="212" mass="21894">MRRARTATTTGRWLRLLLLVGTLLGLSAMHTLGHHAELAGGHEAELTGGHEAELTGGHDAELAGGHRADGRPAGHGTSADRAHQTSVGHDTPVGGPDRTSIDRPGQTSAVPVTDRPDLTGPVRLATVTALHLGCGDGCAVALPAGPSGPPPTAWSVCLAVLGALTVTVLVLLFVVRSRPAGVARPPSRPREPRAPPPRPLRLRLATVSVLRR</sequence>
<dbReference type="Proteomes" id="UP000198797">
    <property type="component" value="Unassembled WGS sequence"/>
</dbReference>
<reference evidence="4" key="1">
    <citation type="submission" date="2016-06" db="EMBL/GenBank/DDBJ databases">
        <authorList>
            <person name="Varghese N."/>
            <person name="Submissions Spin"/>
        </authorList>
    </citation>
    <scope>NUCLEOTIDE SEQUENCE [LARGE SCALE GENOMIC DNA]</scope>
    <source>
        <strain evidence="4">DSM 44100</strain>
    </source>
</reference>
<organism evidence="3 4">
    <name type="scientific">Micromonospora matsumotoense</name>
    <dbReference type="NCBI Taxonomy" id="121616"/>
    <lineage>
        <taxon>Bacteria</taxon>
        <taxon>Bacillati</taxon>
        <taxon>Actinomycetota</taxon>
        <taxon>Actinomycetes</taxon>
        <taxon>Micromonosporales</taxon>
        <taxon>Micromonosporaceae</taxon>
        <taxon>Micromonospora</taxon>
    </lineage>
</organism>
<feature type="compositionally biased region" description="Basic and acidic residues" evidence="1">
    <location>
        <begin position="55"/>
        <end position="83"/>
    </location>
</feature>
<dbReference type="AlphaFoldDB" id="A0A1C4Y186"/>
<keyword evidence="4" id="KW-1185">Reference proteome</keyword>
<accession>A0A1C4Y186</accession>
<evidence type="ECO:0000256" key="2">
    <source>
        <dbReference type="SAM" id="Phobius"/>
    </source>
</evidence>
<dbReference type="RefSeq" id="WP_091244873.1">
    <property type="nucleotide sequence ID" value="NZ_FMCU01000005.1"/>
</dbReference>
<keyword evidence="2" id="KW-1133">Transmembrane helix</keyword>
<evidence type="ECO:0000313" key="3">
    <source>
        <dbReference type="EMBL" id="SCF14462.1"/>
    </source>
</evidence>
<feature type="transmembrane region" description="Helical" evidence="2">
    <location>
        <begin position="153"/>
        <end position="175"/>
    </location>
</feature>
<evidence type="ECO:0000313" key="4">
    <source>
        <dbReference type="Proteomes" id="UP000198797"/>
    </source>
</evidence>
<evidence type="ECO:0000256" key="1">
    <source>
        <dbReference type="SAM" id="MobiDB-lite"/>
    </source>
</evidence>
<proteinExistence type="predicted"/>
<name>A0A1C4Y186_9ACTN</name>
<protein>
    <submittedName>
        <fullName evidence="3">Uncharacterized protein</fullName>
    </submittedName>
</protein>
<dbReference type="STRING" id="121616.GA0070216_105309"/>
<feature type="region of interest" description="Disordered" evidence="1">
    <location>
        <begin position="55"/>
        <end position="117"/>
    </location>
</feature>
<keyword evidence="2" id="KW-0812">Transmembrane</keyword>
<gene>
    <name evidence="3" type="ORF">GA0070216_105309</name>
</gene>
<keyword evidence="2" id="KW-0472">Membrane</keyword>
<dbReference type="EMBL" id="FMCU01000005">
    <property type="protein sequence ID" value="SCF14462.1"/>
    <property type="molecule type" value="Genomic_DNA"/>
</dbReference>